<keyword evidence="1" id="KW-0233">DNA recombination</keyword>
<dbReference type="Gene3D" id="1.10.443.10">
    <property type="entry name" value="Intergrase catalytic core"/>
    <property type="match status" value="1"/>
</dbReference>
<accession>A0A1X7TIL8</accession>
<dbReference type="AlphaFoldDB" id="A0A1X7TIL8"/>
<name>A0A1X7TIL8_AMPQE</name>
<dbReference type="OMA" id="DMHAHES"/>
<dbReference type="InterPro" id="IPR011010">
    <property type="entry name" value="DNA_brk_join_enz"/>
</dbReference>
<dbReference type="GO" id="GO:0003677">
    <property type="term" value="F:DNA binding"/>
    <property type="evidence" value="ECO:0007669"/>
    <property type="project" value="InterPro"/>
</dbReference>
<evidence type="ECO:0000313" key="2">
    <source>
        <dbReference type="EnsemblMetazoa" id="Aqu2.1.14679_001"/>
    </source>
</evidence>
<dbReference type="OrthoDB" id="10058284at2759"/>
<dbReference type="InterPro" id="IPR013762">
    <property type="entry name" value="Integrase-like_cat_sf"/>
</dbReference>
<dbReference type="EnsemblMetazoa" id="Aqu2.1.14679_001">
    <property type="protein sequence ID" value="Aqu2.1.14679_001"/>
    <property type="gene ID" value="Aqu2.1.14679"/>
</dbReference>
<dbReference type="GO" id="GO:0006310">
    <property type="term" value="P:DNA recombination"/>
    <property type="evidence" value="ECO:0007669"/>
    <property type="project" value="UniProtKB-KW"/>
</dbReference>
<dbReference type="InParanoid" id="A0A1X7TIL8"/>
<sequence length="314" mass="34085">MLPVVIAAAIWGRRWFGQRILFLSDNTAVVAVLTSRSAHNPILSHLLKCLFFWEAKFDFSHVAEHLPGEWNAAADALSRDNLSLLHSLNPQAARDPTPVPPALALLVTKHTLQWTSPNWVELFRDSLSKGTICLFAAFLAQRDLSPGSISTYLSAVRHLDIQSSASTTPRSAWPYLQYVYLDPRRTSSGNEPGVVLGKTDDDLCPVSALLAYLARRPGPGVGPLLIQEDGQPLTRDFFVHLLKEALGRCGIESGGYSGRSFRIGAATSAAKAGVPNHIIKAMGRWESEAYQTYIRSSPSTLAAVASSLSGSKGH</sequence>
<organism evidence="2">
    <name type="scientific">Amphimedon queenslandica</name>
    <name type="common">Sponge</name>
    <dbReference type="NCBI Taxonomy" id="400682"/>
    <lineage>
        <taxon>Eukaryota</taxon>
        <taxon>Metazoa</taxon>
        <taxon>Porifera</taxon>
        <taxon>Demospongiae</taxon>
        <taxon>Heteroscleromorpha</taxon>
        <taxon>Haplosclerida</taxon>
        <taxon>Niphatidae</taxon>
        <taxon>Amphimedon</taxon>
    </lineage>
</organism>
<dbReference type="PANTHER" id="PTHR34605">
    <property type="entry name" value="PHAGE_INTEGRASE DOMAIN-CONTAINING PROTEIN"/>
    <property type="match status" value="1"/>
</dbReference>
<dbReference type="SUPFAM" id="SSF56349">
    <property type="entry name" value="DNA breaking-rejoining enzymes"/>
    <property type="match status" value="1"/>
</dbReference>
<evidence type="ECO:0000256" key="1">
    <source>
        <dbReference type="ARBA" id="ARBA00023172"/>
    </source>
</evidence>
<proteinExistence type="predicted"/>
<dbReference type="STRING" id="400682.A0A1X7TIL8"/>
<dbReference type="PANTHER" id="PTHR34605:SF3">
    <property type="entry name" value="P CELL-TYPE AGGLUTINATION PROTEIN MAP4-LIKE-RELATED"/>
    <property type="match status" value="1"/>
</dbReference>
<dbReference type="eggNOG" id="ENOG502SDY1">
    <property type="taxonomic scope" value="Eukaryota"/>
</dbReference>
<protein>
    <recommendedName>
        <fullName evidence="3">Tyr recombinase domain-containing protein</fullName>
    </recommendedName>
</protein>
<dbReference type="InterPro" id="IPR052925">
    <property type="entry name" value="Phage_Integrase-like_Recomb"/>
</dbReference>
<evidence type="ECO:0008006" key="3">
    <source>
        <dbReference type="Google" id="ProtNLM"/>
    </source>
</evidence>
<reference evidence="2" key="1">
    <citation type="submission" date="2017-05" db="UniProtKB">
        <authorList>
            <consortium name="EnsemblMetazoa"/>
        </authorList>
    </citation>
    <scope>IDENTIFICATION</scope>
</reference>
<dbReference type="GO" id="GO:0015074">
    <property type="term" value="P:DNA integration"/>
    <property type="evidence" value="ECO:0007669"/>
    <property type="project" value="InterPro"/>
</dbReference>